<gene>
    <name evidence="1" type="ORF">SCHPADRAFT_927253</name>
</gene>
<dbReference type="InParanoid" id="A0A0H2RUR2"/>
<dbReference type="OrthoDB" id="2893938at2759"/>
<evidence type="ECO:0000313" key="2">
    <source>
        <dbReference type="Proteomes" id="UP000053477"/>
    </source>
</evidence>
<protein>
    <submittedName>
        <fullName evidence="1">Uncharacterized protein</fullName>
    </submittedName>
</protein>
<dbReference type="EMBL" id="KQ085931">
    <property type="protein sequence ID" value="KLO15327.1"/>
    <property type="molecule type" value="Genomic_DNA"/>
</dbReference>
<name>A0A0H2RUR2_9AGAM</name>
<organism evidence="1 2">
    <name type="scientific">Schizopora paradoxa</name>
    <dbReference type="NCBI Taxonomy" id="27342"/>
    <lineage>
        <taxon>Eukaryota</taxon>
        <taxon>Fungi</taxon>
        <taxon>Dikarya</taxon>
        <taxon>Basidiomycota</taxon>
        <taxon>Agaricomycotina</taxon>
        <taxon>Agaricomycetes</taxon>
        <taxon>Hymenochaetales</taxon>
        <taxon>Schizoporaceae</taxon>
        <taxon>Schizopora</taxon>
    </lineage>
</organism>
<proteinExistence type="predicted"/>
<reference evidence="1 2" key="1">
    <citation type="submission" date="2015-04" db="EMBL/GenBank/DDBJ databases">
        <title>Complete genome sequence of Schizopora paradoxa KUC8140, a cosmopolitan wood degrader in East Asia.</title>
        <authorList>
            <consortium name="DOE Joint Genome Institute"/>
            <person name="Min B."/>
            <person name="Park H."/>
            <person name="Jang Y."/>
            <person name="Kim J.-J."/>
            <person name="Kim K.H."/>
            <person name="Pangilinan J."/>
            <person name="Lipzen A."/>
            <person name="Riley R."/>
            <person name="Grigoriev I.V."/>
            <person name="Spatafora J.W."/>
            <person name="Choi I.-G."/>
        </authorList>
    </citation>
    <scope>NUCLEOTIDE SEQUENCE [LARGE SCALE GENOMIC DNA]</scope>
    <source>
        <strain evidence="1 2">KUC8140</strain>
    </source>
</reference>
<evidence type="ECO:0000313" key="1">
    <source>
        <dbReference type="EMBL" id="KLO15327.1"/>
    </source>
</evidence>
<keyword evidence="2" id="KW-1185">Reference proteome</keyword>
<dbReference type="Gene3D" id="1.20.1280.50">
    <property type="match status" value="1"/>
</dbReference>
<sequence>MAYIRTTADEKISIATILDGESLETAMHKVISSWLARNDPIPEAWKQVISPIDAMPCNDLLALGPTTCRQLASQSQSSLRRLRCLSEIFNGLSFVFAEKFRVASENSYVVRNMCGLGTLPNELLVRIFEFVVFGDRTLPNRWRAAVPLSHVCQYFRNTILACPLLWSDISGNGGIAALSLSRSKEVPLNVSFKIDTSGSSLDFNIKVSDASMYSKRWSTLVLQLIRKDSRQFSNRHMAGTLDMTEVCRGFGELDAPLLETLYILNSSGLALSEENGGFSQWNTPNLRYLNTMHIPLTIRGLSNVTHLTLMLSMDQFGFHNFFKSLTQMRSLKVLVLKLKSVLIGRAAGEIQEFNQTELHVLRLRVEVYAGSITTRSFIQTLFSLLSFPRAISLEIRIIGDVESRNLDEDYDEEPMLSASREVNSIVQHGGQFPLVERFSLDTLGVVDEARKPNSLTDLKRGVILVDVPIDKLPRLKHLLLGSNGTIRLSVPIQGWSNTTTCRTFKTTSCLPALQTISVMILSPGRARGFANFVNALINEQKGRGGWGAFQKLIVTADDRSVNKGGRRETVTYVGDDALAWCERRNNREDGGLKTYLD</sequence>
<dbReference type="AlphaFoldDB" id="A0A0H2RUR2"/>
<accession>A0A0H2RUR2</accession>
<dbReference type="Proteomes" id="UP000053477">
    <property type="component" value="Unassembled WGS sequence"/>
</dbReference>